<dbReference type="Pfam" id="PF04199">
    <property type="entry name" value="Cyclase"/>
    <property type="match status" value="1"/>
</dbReference>
<reference evidence="1 2" key="1">
    <citation type="submission" date="2022-10" db="EMBL/GenBank/DDBJ databases">
        <authorList>
            <person name="Xie J."/>
            <person name="Shen N."/>
        </authorList>
    </citation>
    <scope>NUCLEOTIDE SEQUENCE [LARGE SCALE GENOMIC DNA]</scope>
    <source>
        <strain evidence="1 2">DSM 41681</strain>
    </source>
</reference>
<sequence>MPEPTSASAAASGSSPASVLGALVAGLQSGAIDVVDLTAPLSSATPVLRLPPAFGQTARFELEEISRYDERGPAWYWNNFRSGEHTGTHFDAPNHWFTGKDLADVASVPARRLVAPAAVLDVTDEAAKDPNFLVEVEHIQAWQHRYGALPDGGWLLVRTGWSSRSYAQEPFLNADEDGPHTPGLSAECARWVAEETPVIGLGVETVGTDAGRAHAFEPAFPCHSYLMGSGKYGLTQLQNLAELPPTGAVLIAGPLPIVSGSGAPARVLALVERAGEPS</sequence>
<dbReference type="SUPFAM" id="SSF102198">
    <property type="entry name" value="Putative cyclase"/>
    <property type="match status" value="1"/>
</dbReference>
<evidence type="ECO:0000313" key="1">
    <source>
        <dbReference type="EMBL" id="MEB3962003.1"/>
    </source>
</evidence>
<proteinExistence type="predicted"/>
<comment type="caution">
    <text evidence="1">The sequence shown here is derived from an EMBL/GenBank/DDBJ whole genome shotgun (WGS) entry which is preliminary data.</text>
</comment>
<gene>
    <name evidence="1" type="ORF">OKJ48_17370</name>
</gene>
<dbReference type="Proteomes" id="UP001352223">
    <property type="component" value="Unassembled WGS sequence"/>
</dbReference>
<dbReference type="InterPro" id="IPR007325">
    <property type="entry name" value="KFase/CYL"/>
</dbReference>
<dbReference type="Gene3D" id="3.50.30.50">
    <property type="entry name" value="Putative cyclase"/>
    <property type="match status" value="1"/>
</dbReference>
<dbReference type="EMBL" id="JAOZYB010000117">
    <property type="protein sequence ID" value="MEB3962003.1"/>
    <property type="molecule type" value="Genomic_DNA"/>
</dbReference>
<dbReference type="InterPro" id="IPR037175">
    <property type="entry name" value="KFase_sf"/>
</dbReference>
<protein>
    <submittedName>
        <fullName evidence="1">Cyclase family protein</fullName>
    </submittedName>
</protein>
<dbReference type="PANTHER" id="PTHR31118">
    <property type="entry name" value="CYCLASE-LIKE PROTEIN 2"/>
    <property type="match status" value="1"/>
</dbReference>
<dbReference type="RefSeq" id="WP_324769417.1">
    <property type="nucleotide sequence ID" value="NZ_BAAATS010000006.1"/>
</dbReference>
<evidence type="ECO:0000313" key="2">
    <source>
        <dbReference type="Proteomes" id="UP001352223"/>
    </source>
</evidence>
<dbReference type="PANTHER" id="PTHR31118:SF12">
    <property type="entry name" value="CYCLASE-LIKE PROTEIN 2"/>
    <property type="match status" value="1"/>
</dbReference>
<accession>A0ABU6CBC1</accession>
<organism evidence="1 2">
    <name type="scientific">Streptomyces kunmingensis</name>
    <dbReference type="NCBI Taxonomy" id="68225"/>
    <lineage>
        <taxon>Bacteria</taxon>
        <taxon>Bacillati</taxon>
        <taxon>Actinomycetota</taxon>
        <taxon>Actinomycetes</taxon>
        <taxon>Kitasatosporales</taxon>
        <taxon>Streptomycetaceae</taxon>
        <taxon>Streptomyces</taxon>
    </lineage>
</organism>
<name>A0ABU6CBC1_9ACTN</name>
<keyword evidence="2" id="KW-1185">Reference proteome</keyword>